<gene>
    <name evidence="1" type="ORF">LCGC14_1498350</name>
</gene>
<dbReference type="EMBL" id="LAZR01010843">
    <property type="protein sequence ID" value="KKM64740.1"/>
    <property type="molecule type" value="Genomic_DNA"/>
</dbReference>
<proteinExistence type="predicted"/>
<evidence type="ECO:0000313" key="1">
    <source>
        <dbReference type="EMBL" id="KKM64740.1"/>
    </source>
</evidence>
<name>A0A0F9LKH4_9ZZZZ</name>
<reference evidence="1" key="1">
    <citation type="journal article" date="2015" name="Nature">
        <title>Complex archaea that bridge the gap between prokaryotes and eukaryotes.</title>
        <authorList>
            <person name="Spang A."/>
            <person name="Saw J.H."/>
            <person name="Jorgensen S.L."/>
            <person name="Zaremba-Niedzwiedzka K."/>
            <person name="Martijn J."/>
            <person name="Lind A.E."/>
            <person name="van Eijk R."/>
            <person name="Schleper C."/>
            <person name="Guy L."/>
            <person name="Ettema T.J."/>
        </authorList>
    </citation>
    <scope>NUCLEOTIDE SEQUENCE</scope>
</reference>
<dbReference type="AlphaFoldDB" id="A0A0F9LKH4"/>
<protein>
    <submittedName>
        <fullName evidence="1">Uncharacterized protein</fullName>
    </submittedName>
</protein>
<accession>A0A0F9LKH4</accession>
<sequence>MTIRLKKQVIDILRVLKKKDSEVLARDLIDEMKIDYIVLMSAVNDLIAHDLGGFKEAELNQISLTEEGKDYLKKGLLERQLLNFLLEEKIKEISIEEFQKRINLDKKIFYIGISNLKKNRWIAQSKATGEEK</sequence>
<feature type="non-terminal residue" evidence="1">
    <location>
        <position position="132"/>
    </location>
</feature>
<organism evidence="1">
    <name type="scientific">marine sediment metagenome</name>
    <dbReference type="NCBI Taxonomy" id="412755"/>
    <lineage>
        <taxon>unclassified sequences</taxon>
        <taxon>metagenomes</taxon>
        <taxon>ecological metagenomes</taxon>
    </lineage>
</organism>
<comment type="caution">
    <text evidence="1">The sequence shown here is derived from an EMBL/GenBank/DDBJ whole genome shotgun (WGS) entry which is preliminary data.</text>
</comment>